<dbReference type="AlphaFoldDB" id="A0A7S1AIF1"/>
<sequence length="145" mass="15673">MAWLRFFLFTCWAPLLESLKLCGNFCGPDWCNGRATPECQTVNGSSCSRRADDCDETNVTDGSCADGCCQMHDACCGSMDRARCNRAIITCLEGCMSGPVCLNGYLPVYADVVLTAMELDPYGCCGTSCDLDSAVRSEKSSLRIV</sequence>
<organism evidence="2">
    <name type="scientific">Noctiluca scintillans</name>
    <name type="common">Sea sparkle</name>
    <name type="synonym">Red tide dinoflagellate</name>
    <dbReference type="NCBI Taxonomy" id="2966"/>
    <lineage>
        <taxon>Eukaryota</taxon>
        <taxon>Sar</taxon>
        <taxon>Alveolata</taxon>
        <taxon>Dinophyceae</taxon>
        <taxon>Noctilucales</taxon>
        <taxon>Noctilucaceae</taxon>
        <taxon>Noctiluca</taxon>
    </lineage>
</organism>
<evidence type="ECO:0000313" key="2">
    <source>
        <dbReference type="EMBL" id="CAD8854963.1"/>
    </source>
</evidence>
<keyword evidence="1" id="KW-0732">Signal</keyword>
<proteinExistence type="predicted"/>
<name>A0A7S1AIF1_NOCSC</name>
<reference evidence="2" key="1">
    <citation type="submission" date="2021-01" db="EMBL/GenBank/DDBJ databases">
        <authorList>
            <person name="Corre E."/>
            <person name="Pelletier E."/>
            <person name="Niang G."/>
            <person name="Scheremetjew M."/>
            <person name="Finn R."/>
            <person name="Kale V."/>
            <person name="Holt S."/>
            <person name="Cochrane G."/>
            <person name="Meng A."/>
            <person name="Brown T."/>
            <person name="Cohen L."/>
        </authorList>
    </citation>
    <scope>NUCLEOTIDE SEQUENCE</scope>
</reference>
<accession>A0A7S1AIF1</accession>
<feature type="chain" id="PRO_5030772982" description="Phospholipase A2" evidence="1">
    <location>
        <begin position="19"/>
        <end position="145"/>
    </location>
</feature>
<protein>
    <recommendedName>
        <fullName evidence="3">Phospholipase A2</fullName>
    </recommendedName>
</protein>
<evidence type="ECO:0008006" key="3">
    <source>
        <dbReference type="Google" id="ProtNLM"/>
    </source>
</evidence>
<gene>
    <name evidence="2" type="ORF">NSCI0253_LOCUS29315</name>
</gene>
<dbReference type="EMBL" id="HBFQ01041363">
    <property type="protein sequence ID" value="CAD8854963.1"/>
    <property type="molecule type" value="Transcribed_RNA"/>
</dbReference>
<evidence type="ECO:0000256" key="1">
    <source>
        <dbReference type="SAM" id="SignalP"/>
    </source>
</evidence>
<feature type="signal peptide" evidence="1">
    <location>
        <begin position="1"/>
        <end position="18"/>
    </location>
</feature>